<dbReference type="GO" id="GO:0070198">
    <property type="term" value="P:protein localization to chromosome, telomeric region"/>
    <property type="evidence" value="ECO:0007669"/>
    <property type="project" value="TreeGrafter"/>
</dbReference>
<dbReference type="AlphaFoldDB" id="A0A6P7KI97"/>
<dbReference type="GO" id="GO:0042162">
    <property type="term" value="F:telomeric DNA binding"/>
    <property type="evidence" value="ECO:0007669"/>
    <property type="project" value="InterPro"/>
</dbReference>
<keyword evidence="3" id="KW-0158">Chromosome</keyword>
<evidence type="ECO:0000256" key="1">
    <source>
        <dbReference type="ARBA" id="ARBA00004123"/>
    </source>
</evidence>
<dbReference type="OrthoDB" id="8933114at2759"/>
<dbReference type="PANTHER" id="PTHR14487">
    <property type="entry name" value="ADRENOCORTICAL DYSPLASIA PROTEIN ACD"/>
    <property type="match status" value="1"/>
</dbReference>
<feature type="compositionally biased region" description="Basic and acidic residues" evidence="6">
    <location>
        <begin position="441"/>
        <end position="456"/>
    </location>
</feature>
<dbReference type="Pfam" id="PF10341">
    <property type="entry name" value="TPP1"/>
    <property type="match status" value="1"/>
</dbReference>
<evidence type="ECO:0000259" key="7">
    <source>
        <dbReference type="Pfam" id="PF10341"/>
    </source>
</evidence>
<organism evidence="8 9">
    <name type="scientific">Parambassis ranga</name>
    <name type="common">Indian glassy fish</name>
    <dbReference type="NCBI Taxonomy" id="210632"/>
    <lineage>
        <taxon>Eukaryota</taxon>
        <taxon>Metazoa</taxon>
        <taxon>Chordata</taxon>
        <taxon>Craniata</taxon>
        <taxon>Vertebrata</taxon>
        <taxon>Euteleostomi</taxon>
        <taxon>Actinopterygii</taxon>
        <taxon>Neopterygii</taxon>
        <taxon>Teleostei</taxon>
        <taxon>Neoteleostei</taxon>
        <taxon>Acanthomorphata</taxon>
        <taxon>Ovalentaria</taxon>
        <taxon>Ambassidae</taxon>
        <taxon>Parambassis</taxon>
    </lineage>
</organism>
<dbReference type="InterPro" id="IPR019437">
    <property type="entry name" value="TPP1/Est3"/>
</dbReference>
<evidence type="ECO:0000256" key="4">
    <source>
        <dbReference type="ARBA" id="ARBA00022895"/>
    </source>
</evidence>
<name>A0A6P7KI97_9TELE</name>
<keyword evidence="4" id="KW-0779">Telomere</keyword>
<dbReference type="RefSeq" id="XP_028287101.1">
    <property type="nucleotide sequence ID" value="XM_028431300.1"/>
</dbReference>
<dbReference type="InParanoid" id="A0A6P7KI97"/>
<dbReference type="GO" id="GO:0032211">
    <property type="term" value="P:negative regulation of telomere maintenance via telomerase"/>
    <property type="evidence" value="ECO:0007669"/>
    <property type="project" value="TreeGrafter"/>
</dbReference>
<comment type="subcellular location">
    <subcellularLocation>
        <location evidence="2">Chromosome</location>
        <location evidence="2">Telomere</location>
    </subcellularLocation>
    <subcellularLocation>
        <location evidence="1">Nucleus</location>
    </subcellularLocation>
</comment>
<dbReference type="CTD" id="65057"/>
<proteinExistence type="predicted"/>
<dbReference type="GeneID" id="114452153"/>
<keyword evidence="5" id="KW-0539">Nucleus</keyword>
<evidence type="ECO:0000256" key="2">
    <source>
        <dbReference type="ARBA" id="ARBA00004574"/>
    </source>
</evidence>
<evidence type="ECO:0000256" key="6">
    <source>
        <dbReference type="SAM" id="MobiDB-lite"/>
    </source>
</evidence>
<dbReference type="GO" id="GO:0005697">
    <property type="term" value="C:telomerase holoenzyme complex"/>
    <property type="evidence" value="ECO:0007669"/>
    <property type="project" value="InterPro"/>
</dbReference>
<dbReference type="FunCoup" id="A0A6P7KI97">
    <property type="interactions" value="30"/>
</dbReference>
<gene>
    <name evidence="9" type="primary">acd</name>
</gene>
<accession>A0A6P7KI97</accession>
<dbReference type="GO" id="GO:0016233">
    <property type="term" value="P:telomere capping"/>
    <property type="evidence" value="ECO:0007669"/>
    <property type="project" value="InterPro"/>
</dbReference>
<dbReference type="Proteomes" id="UP000515145">
    <property type="component" value="Chromosome 19"/>
</dbReference>
<keyword evidence="8" id="KW-1185">Reference proteome</keyword>
<protein>
    <submittedName>
        <fullName evidence="9">Adrenocortical dysplasia protein homolog</fullName>
    </submittedName>
</protein>
<feature type="domain" description="Shelterin complex subunit TPP1/Est3" evidence="7">
    <location>
        <begin position="9"/>
        <end position="154"/>
    </location>
</feature>
<evidence type="ECO:0000313" key="9">
    <source>
        <dbReference type="RefSeq" id="XP_028287101.1"/>
    </source>
</evidence>
<feature type="compositionally biased region" description="Low complexity" evidence="6">
    <location>
        <begin position="374"/>
        <end position="385"/>
    </location>
</feature>
<feature type="region of interest" description="Disordered" evidence="6">
    <location>
        <begin position="371"/>
        <end position="466"/>
    </location>
</feature>
<feature type="region of interest" description="Disordered" evidence="6">
    <location>
        <begin position="305"/>
        <end position="334"/>
    </location>
</feature>
<dbReference type="Gene3D" id="2.40.50.960">
    <property type="match status" value="1"/>
</dbReference>
<reference evidence="9" key="1">
    <citation type="submission" date="2025-08" db="UniProtKB">
        <authorList>
            <consortium name="RefSeq"/>
        </authorList>
    </citation>
    <scope>IDENTIFICATION</scope>
</reference>
<evidence type="ECO:0000256" key="5">
    <source>
        <dbReference type="ARBA" id="ARBA00023242"/>
    </source>
</evidence>
<sequence length="510" mass="55713">MPRPARSRLSPWIESLILSYGEEGEDGASSSRLKAHVIGVGQMSQSQTQGCDGPTGLLFLSDGVLQIPAVLTASAWEHLQEQEDRECFTSLVNATVCIQDYRLQFHMVPEQTRCRFFLSVGELATTAAGPVKDSTPCSTTLPSVRMKICKTWRALQGQEDSQRSQCGFDLSDLLGEWQHDCLQVVLQDVRERLMMVSPQPSTSASSLSLSHQATSWDVDRVKYKGATRFSVPMKCLLIPEEAGQTQSVPTPPSVDSAEWQVAEPAAVQASCEVGQSSAPPLQDSPLQLDMITYMSDSPLSNPWDIFPPPCVSSSSSEESPVQTPAISAAESKSDPAAILTSTQLPVCGSKESSFFPPYQRPPSSLYISAVTSASPSEPQGPSTSQPSPPAVDQGEDVDETLERKCRKAKRKRSISTFEEEEGELSRSPPSWLFDSQAGGSRSEEGSHPNQAVERKTQSTHSDGTPFSYAYRATRQNLQDFSRFRVANSFLQWAVKYLLAPKQTNNPPNVV</sequence>
<feature type="compositionally biased region" description="Basic residues" evidence="6">
    <location>
        <begin position="404"/>
        <end position="413"/>
    </location>
</feature>
<evidence type="ECO:0000256" key="3">
    <source>
        <dbReference type="ARBA" id="ARBA00022454"/>
    </source>
</evidence>
<evidence type="ECO:0000313" key="8">
    <source>
        <dbReference type="Proteomes" id="UP000515145"/>
    </source>
</evidence>
<dbReference type="GO" id="GO:0070187">
    <property type="term" value="C:shelterin complex"/>
    <property type="evidence" value="ECO:0007669"/>
    <property type="project" value="InterPro"/>
</dbReference>
<dbReference type="InterPro" id="IPR028631">
    <property type="entry name" value="ACD"/>
</dbReference>
<dbReference type="PANTHER" id="PTHR14487:SF3">
    <property type="entry name" value="ADRENOCORTICAL DYSPLASIA PROTEIN HOMOLOG"/>
    <property type="match status" value="1"/>
</dbReference>
<dbReference type="GO" id="GO:0007004">
    <property type="term" value="P:telomere maintenance via telomerase"/>
    <property type="evidence" value="ECO:0007669"/>
    <property type="project" value="InterPro"/>
</dbReference>